<comment type="caution">
    <text evidence="3">The sequence shown here is derived from an EMBL/GenBank/DDBJ whole genome shotgun (WGS) entry which is preliminary data.</text>
</comment>
<evidence type="ECO:0000313" key="4">
    <source>
        <dbReference type="Proteomes" id="UP000663844"/>
    </source>
</evidence>
<reference evidence="3" key="1">
    <citation type="submission" date="2021-02" db="EMBL/GenBank/DDBJ databases">
        <authorList>
            <person name="Nowell W R."/>
        </authorList>
    </citation>
    <scope>NUCLEOTIDE SEQUENCE</scope>
</reference>
<name>A0A819VW48_9BILA</name>
<dbReference type="EMBL" id="CAJOAZ010005845">
    <property type="protein sequence ID" value="CAF4114730.1"/>
    <property type="molecule type" value="Genomic_DNA"/>
</dbReference>
<dbReference type="EMBL" id="CAJNOG010002710">
    <property type="protein sequence ID" value="CAF1514729.1"/>
    <property type="molecule type" value="Genomic_DNA"/>
</dbReference>
<feature type="region of interest" description="Disordered" evidence="1">
    <location>
        <begin position="1"/>
        <end position="30"/>
    </location>
</feature>
<sequence>MKQQFQKRRPSDDGSRCGARSGERLGPRRRSCVEGFERSIEPGVAGGDDIFFGILNDEPSGAVGAGDLKMMVTASAAFL</sequence>
<dbReference type="Proteomes" id="UP000663844">
    <property type="component" value="Unassembled WGS sequence"/>
</dbReference>
<proteinExistence type="predicted"/>
<protein>
    <submittedName>
        <fullName evidence="3">Uncharacterized protein</fullName>
    </submittedName>
</protein>
<feature type="compositionally biased region" description="Basic and acidic residues" evidence="1">
    <location>
        <begin position="9"/>
        <end position="30"/>
    </location>
</feature>
<accession>A0A819VW48</accession>
<dbReference type="Proteomes" id="UP000663845">
    <property type="component" value="Unassembled WGS sequence"/>
</dbReference>
<evidence type="ECO:0000313" key="3">
    <source>
        <dbReference type="EMBL" id="CAF4114730.1"/>
    </source>
</evidence>
<evidence type="ECO:0000256" key="1">
    <source>
        <dbReference type="SAM" id="MobiDB-lite"/>
    </source>
</evidence>
<organism evidence="3 4">
    <name type="scientific">Adineta steineri</name>
    <dbReference type="NCBI Taxonomy" id="433720"/>
    <lineage>
        <taxon>Eukaryota</taxon>
        <taxon>Metazoa</taxon>
        <taxon>Spiralia</taxon>
        <taxon>Gnathifera</taxon>
        <taxon>Rotifera</taxon>
        <taxon>Eurotatoria</taxon>
        <taxon>Bdelloidea</taxon>
        <taxon>Adinetida</taxon>
        <taxon>Adinetidae</taxon>
        <taxon>Adineta</taxon>
    </lineage>
</organism>
<dbReference type="AlphaFoldDB" id="A0A819VW48"/>
<evidence type="ECO:0000313" key="2">
    <source>
        <dbReference type="EMBL" id="CAF1514729.1"/>
    </source>
</evidence>
<gene>
    <name evidence="2" type="ORF">JYZ213_LOCUS44233</name>
    <name evidence="3" type="ORF">OXD698_LOCUS36140</name>
</gene>